<comment type="caution">
    <text evidence="3">The sequence shown here is derived from an EMBL/GenBank/DDBJ whole genome shotgun (WGS) entry which is preliminary data.</text>
</comment>
<feature type="chain" id="PRO_5015313766" description="SLH domain-containing protein" evidence="1">
    <location>
        <begin position="30"/>
        <end position="332"/>
    </location>
</feature>
<feature type="domain" description="SLH" evidence="2">
    <location>
        <begin position="219"/>
        <end position="279"/>
    </location>
</feature>
<gene>
    <name evidence="3" type="ORF">PAT3040_03068</name>
</gene>
<feature type="domain" description="SLH" evidence="2">
    <location>
        <begin position="281"/>
        <end position="332"/>
    </location>
</feature>
<sequence>MKHKWTKTGIILLTALMLLSFWSPGLAGAADDPVISMKASSRESKVTVEVTGSRLKDLYAYQFSLEYDPKLVRFVGASSPITGFTVEPIVKGGNILFAHSKVGKVKGTEGEAALATFTFERIAGGGASFTLHDIKLVDSGLEMAELEAKVRLVSSWAQFKDIAGHWAEKSILQATELGWVAGYSDGTFRPQKQVTRAEFVTMLARALELDIPDVPELTFADIDGIPVWARGYISAAVEAGMIQGYGDGTFGAGKLISRAEMAAIIVRSQGIVPEDGARPNFADTGAAPVWAQPYIAVAAERGWIKGVGDNRFAPLKNATRAESAHLILAIFN</sequence>
<dbReference type="Gene3D" id="2.60.40.680">
    <property type="match status" value="1"/>
</dbReference>
<dbReference type="PROSITE" id="PS51272">
    <property type="entry name" value="SLH"/>
    <property type="match status" value="3"/>
</dbReference>
<dbReference type="CDD" id="cd08547">
    <property type="entry name" value="Type_II_cohesin"/>
    <property type="match status" value="1"/>
</dbReference>
<feature type="signal peptide" evidence="1">
    <location>
        <begin position="1"/>
        <end position="29"/>
    </location>
</feature>
<dbReference type="Pfam" id="PF00395">
    <property type="entry name" value="SLH"/>
    <property type="match status" value="3"/>
</dbReference>
<dbReference type="InterPro" id="IPR002102">
    <property type="entry name" value="Cohesin_dom"/>
</dbReference>
<dbReference type="AlphaFoldDB" id="A0A2R5EYQ8"/>
<dbReference type="GO" id="GO:0030246">
    <property type="term" value="F:carbohydrate binding"/>
    <property type="evidence" value="ECO:0007669"/>
    <property type="project" value="InterPro"/>
</dbReference>
<evidence type="ECO:0000313" key="4">
    <source>
        <dbReference type="Proteomes" id="UP000245202"/>
    </source>
</evidence>
<evidence type="ECO:0000256" key="1">
    <source>
        <dbReference type="SAM" id="SignalP"/>
    </source>
</evidence>
<keyword evidence="4" id="KW-1185">Reference proteome</keyword>
<dbReference type="PANTHER" id="PTHR43308:SF5">
    <property type="entry name" value="S-LAYER PROTEIN _ PEPTIDOGLYCAN ENDO-BETA-N-ACETYLGLUCOSAMINIDASE"/>
    <property type="match status" value="1"/>
</dbReference>
<evidence type="ECO:0000259" key="2">
    <source>
        <dbReference type="PROSITE" id="PS51272"/>
    </source>
</evidence>
<dbReference type="InterPro" id="IPR001119">
    <property type="entry name" value="SLH_dom"/>
</dbReference>
<organism evidence="3 4">
    <name type="scientific">Paenibacillus agaridevorans</name>
    <dbReference type="NCBI Taxonomy" id="171404"/>
    <lineage>
        <taxon>Bacteria</taxon>
        <taxon>Bacillati</taxon>
        <taxon>Bacillota</taxon>
        <taxon>Bacilli</taxon>
        <taxon>Bacillales</taxon>
        <taxon>Paenibacillaceae</taxon>
        <taxon>Paenibacillus</taxon>
    </lineage>
</organism>
<feature type="domain" description="SLH" evidence="2">
    <location>
        <begin position="154"/>
        <end position="217"/>
    </location>
</feature>
<dbReference type="InterPro" id="IPR051465">
    <property type="entry name" value="Cell_Envelope_Struct_Comp"/>
</dbReference>
<dbReference type="EMBL" id="BDQX01000171">
    <property type="protein sequence ID" value="GBG08484.1"/>
    <property type="molecule type" value="Genomic_DNA"/>
</dbReference>
<dbReference type="Pfam" id="PF00963">
    <property type="entry name" value="Cohesin"/>
    <property type="match status" value="1"/>
</dbReference>
<evidence type="ECO:0000313" key="3">
    <source>
        <dbReference type="EMBL" id="GBG08484.1"/>
    </source>
</evidence>
<proteinExistence type="predicted"/>
<protein>
    <recommendedName>
        <fullName evidence="2">SLH domain-containing protein</fullName>
    </recommendedName>
</protein>
<keyword evidence="1" id="KW-0732">Signal</keyword>
<reference evidence="3 4" key="1">
    <citation type="submission" date="2017-08" db="EMBL/GenBank/DDBJ databases">
        <title>Substantial Increase in Enzyme Production by Combined Drug-Resistance Mutations in Paenibacillus agaridevorans.</title>
        <authorList>
            <person name="Tanaka Y."/>
            <person name="Funane K."/>
            <person name="Hosaka T."/>
            <person name="Shiwa Y."/>
            <person name="Fujita N."/>
            <person name="Miyazaki T."/>
            <person name="Yoshikawa H."/>
            <person name="Murakami K."/>
            <person name="Kasahara K."/>
            <person name="Inaoka T."/>
            <person name="Hiraga Y."/>
            <person name="Ochi K."/>
        </authorList>
    </citation>
    <scope>NUCLEOTIDE SEQUENCE [LARGE SCALE GENOMIC DNA]</scope>
    <source>
        <strain evidence="3 4">T-3040</strain>
    </source>
</reference>
<dbReference type="PANTHER" id="PTHR43308">
    <property type="entry name" value="OUTER MEMBRANE PROTEIN ALPHA-RELATED"/>
    <property type="match status" value="1"/>
</dbReference>
<dbReference type="RefSeq" id="WP_181376631.1">
    <property type="nucleotide sequence ID" value="NZ_BDQX01000171.1"/>
</dbReference>
<dbReference type="SUPFAM" id="SSF49384">
    <property type="entry name" value="Carbohydrate-binding domain"/>
    <property type="match status" value="1"/>
</dbReference>
<dbReference type="Proteomes" id="UP000245202">
    <property type="component" value="Unassembled WGS sequence"/>
</dbReference>
<dbReference type="InterPro" id="IPR008965">
    <property type="entry name" value="CBM2/CBM3_carb-bd_dom_sf"/>
</dbReference>
<dbReference type="GO" id="GO:0000272">
    <property type="term" value="P:polysaccharide catabolic process"/>
    <property type="evidence" value="ECO:0007669"/>
    <property type="project" value="InterPro"/>
</dbReference>
<accession>A0A2R5EYQ8</accession>
<name>A0A2R5EYQ8_9BACL</name>